<name>D8MMQ0_ERWBE</name>
<feature type="signal peptide" evidence="1">
    <location>
        <begin position="1"/>
        <end position="35"/>
    </location>
</feature>
<dbReference type="Proteomes" id="UP000008793">
    <property type="component" value="Chromosome"/>
</dbReference>
<feature type="chain" id="PRO_5003118004" evidence="1">
    <location>
        <begin position="36"/>
        <end position="179"/>
    </location>
</feature>
<evidence type="ECO:0000256" key="1">
    <source>
        <dbReference type="SAM" id="SignalP"/>
    </source>
</evidence>
<gene>
    <name evidence="2" type="ordered locus">EbC_05760</name>
</gene>
<proteinExistence type="predicted"/>
<dbReference type="HOGENOM" id="CLU_127680_0_0_6"/>
<organism evidence="3">
    <name type="scientific">Erwinia billingiae (strain Eb661)</name>
    <dbReference type="NCBI Taxonomy" id="634500"/>
    <lineage>
        <taxon>Bacteria</taxon>
        <taxon>Pseudomonadati</taxon>
        <taxon>Pseudomonadota</taxon>
        <taxon>Gammaproteobacteria</taxon>
        <taxon>Enterobacterales</taxon>
        <taxon>Erwiniaceae</taxon>
        <taxon>Erwinia</taxon>
    </lineage>
</organism>
<reference evidence="2 3" key="1">
    <citation type="journal article" date="2010" name="BMC Genomics">
        <title>Genome comparison of the epiphytic bacteria Erwinia billingiae and E. tasmaniensis with the pear pathogen E. pyrifoliae.</title>
        <authorList>
            <person name="Kube M."/>
            <person name="Migdoll A.M."/>
            <person name="Gehring I."/>
            <person name="Heitmann K."/>
            <person name="Mayer Y."/>
            <person name="Kuhl H."/>
            <person name="Knaust F."/>
            <person name="Geider K."/>
            <person name="Reinhardt R."/>
        </authorList>
    </citation>
    <scope>NUCLEOTIDE SEQUENCE [LARGE SCALE GENOMIC DNA]</scope>
    <source>
        <strain evidence="2 3">Eb661</strain>
    </source>
</reference>
<keyword evidence="3" id="KW-1185">Reference proteome</keyword>
<dbReference type="AlphaFoldDB" id="D8MMQ0"/>
<accession>D8MMQ0</accession>
<evidence type="ECO:0000313" key="2">
    <source>
        <dbReference type="EMBL" id="CAX58107.1"/>
    </source>
</evidence>
<sequence length="179" mass="19738">MSYAFHSKKNFMRIMVKIRIALSLLFVLTVAGCKAPPPAMTDDTIISSTVDGVKLTYRHAVQPPTSFTPVNEEYRALYDASVMNRPDFGGKLVSNLENGKPYTVLGSVENNWFAIAEQGQEQLIGYVPLRAVVKSDLYDKTVKADSRRKRVRAASKKTCVAAGDSKACQNSNSGTWIID</sequence>
<evidence type="ECO:0000313" key="3">
    <source>
        <dbReference type="Proteomes" id="UP000008793"/>
    </source>
</evidence>
<dbReference type="STRING" id="634500.EbC_05760"/>
<dbReference type="KEGG" id="ebi:EbC_05760"/>
<keyword evidence="1" id="KW-0732">Signal</keyword>
<dbReference type="EMBL" id="FP236843">
    <property type="protein sequence ID" value="CAX58107.1"/>
    <property type="molecule type" value="Genomic_DNA"/>
</dbReference>
<dbReference type="eggNOG" id="ENOG503011I">
    <property type="taxonomic scope" value="Bacteria"/>
</dbReference>
<protein>
    <submittedName>
        <fullName evidence="2">Conserved uncharacterized protein</fullName>
    </submittedName>
</protein>